<dbReference type="Proteomes" id="UP000621454">
    <property type="component" value="Unassembled WGS sequence"/>
</dbReference>
<gene>
    <name evidence="1" type="ORF">GCM10011489_02900</name>
</gene>
<proteinExistence type="predicted"/>
<reference evidence="1" key="2">
    <citation type="submission" date="2020-09" db="EMBL/GenBank/DDBJ databases">
        <authorList>
            <person name="Sun Q."/>
            <person name="Zhou Y."/>
        </authorList>
    </citation>
    <scope>NUCLEOTIDE SEQUENCE</scope>
    <source>
        <strain evidence="1">CGMCC 1.12827</strain>
    </source>
</reference>
<comment type="caution">
    <text evidence="1">The sequence shown here is derived from an EMBL/GenBank/DDBJ whole genome shotgun (WGS) entry which is preliminary data.</text>
</comment>
<name>A0A916WN49_9ACTN</name>
<accession>A0A916WN49</accession>
<keyword evidence="2" id="KW-1185">Reference proteome</keyword>
<organism evidence="1 2">
    <name type="scientific">Gordonia jinhuaensis</name>
    <dbReference type="NCBI Taxonomy" id="1517702"/>
    <lineage>
        <taxon>Bacteria</taxon>
        <taxon>Bacillati</taxon>
        <taxon>Actinomycetota</taxon>
        <taxon>Actinomycetes</taxon>
        <taxon>Mycobacteriales</taxon>
        <taxon>Gordoniaceae</taxon>
        <taxon>Gordonia</taxon>
    </lineage>
</organism>
<dbReference type="RefSeq" id="WP_188584814.1">
    <property type="nucleotide sequence ID" value="NZ_BMGC01000002.1"/>
</dbReference>
<evidence type="ECO:0000313" key="2">
    <source>
        <dbReference type="Proteomes" id="UP000621454"/>
    </source>
</evidence>
<dbReference type="EMBL" id="BMGC01000002">
    <property type="protein sequence ID" value="GGB18254.1"/>
    <property type="molecule type" value="Genomic_DNA"/>
</dbReference>
<evidence type="ECO:0000313" key="1">
    <source>
        <dbReference type="EMBL" id="GGB18254.1"/>
    </source>
</evidence>
<dbReference type="AlphaFoldDB" id="A0A916WN49"/>
<sequence>MRAGGFKTVIILIALALVFVLGAMAGGSMATGHQGDTRGRVARCLPIATTADLDRCLGEGR</sequence>
<protein>
    <submittedName>
        <fullName evidence="1">Uncharacterized protein</fullName>
    </submittedName>
</protein>
<reference evidence="1" key="1">
    <citation type="journal article" date="2014" name="Int. J. Syst. Evol. Microbiol.">
        <title>Complete genome sequence of Corynebacterium casei LMG S-19264T (=DSM 44701T), isolated from a smear-ripened cheese.</title>
        <authorList>
            <consortium name="US DOE Joint Genome Institute (JGI-PGF)"/>
            <person name="Walter F."/>
            <person name="Albersmeier A."/>
            <person name="Kalinowski J."/>
            <person name="Ruckert C."/>
        </authorList>
    </citation>
    <scope>NUCLEOTIDE SEQUENCE</scope>
    <source>
        <strain evidence="1">CGMCC 1.12827</strain>
    </source>
</reference>